<evidence type="ECO:0000256" key="1">
    <source>
        <dbReference type="ARBA" id="ARBA00004123"/>
    </source>
</evidence>
<dbReference type="GO" id="GO:0003677">
    <property type="term" value="F:DNA binding"/>
    <property type="evidence" value="ECO:0007669"/>
    <property type="project" value="InterPro"/>
</dbReference>
<dbReference type="GO" id="GO:0006351">
    <property type="term" value="P:DNA-templated transcription"/>
    <property type="evidence" value="ECO:0007669"/>
    <property type="project" value="InterPro"/>
</dbReference>
<keyword evidence="9" id="KW-0460">Magnesium</keyword>
<dbReference type="PANTHER" id="PTHR19376">
    <property type="entry name" value="DNA-DIRECTED RNA POLYMERASE"/>
    <property type="match status" value="1"/>
</dbReference>
<evidence type="ECO:0000256" key="6">
    <source>
        <dbReference type="ARBA" id="ARBA00022695"/>
    </source>
</evidence>
<keyword evidence="11" id="KW-0539">Nucleus</keyword>
<dbReference type="InterPro" id="IPR007083">
    <property type="entry name" value="RNA_pol_Rpb1_4"/>
</dbReference>
<sequence length="1418" mass="158680">MDMPNKRTRENVILGSKLMQPSLGESIVDSDDVNSSGAVYDEMSTSVTKKGKKNKGSLPAEFLKQTKVLSGPLLPTEAKRYIELLWKSEKRLCSLISNIQQNGLCTPENKGSYSMFFIEALVVPPIKFRPPSKGGISVMEHPQTALLSQVLQRNLSLGNAHMNTAQHLLVVRRWMDLQLSVNLLFGNKRSTSQRDNIGIGVCQLLEKKEGIFRQKLMGKRVDYACRSVISPDPYLAVNEIGIPPYFALRLTYPERVTPWNVTKLRNAIINGPDVHPGATFYIENLRTTKLAAGRKSCNSISRKLPSSRGVVVQSGKSLEHELEGKVVCRHLQDGDVVLVNRQPTLHKPSIMAHVVRVLKGEKTIRMHYANCSSYNADFDGDEMNVHFPQDEISRAEALNIVNADNQYIIPTSGDTKRGLIQDHIVSAVLLTKRDTFLTWEEYDYLLCASGVIASARVGSIRKYGRKVSLLNTADEIQYLEPAILKPVPLWTGKQVITSILNHLTRIRGLRPFTTKKPSTIRKEYFGRQSGEGKFFVLNNYLVRGVIDKSQFGKYGLVHTIQELYGSHTAGVLLSTLSRLFTIFLQMHGFTCGVDDLLIVKSLDKVRKKIFERRVGEQVHAEFLGYKEDLDVKTLQEEIEKVMRVNGEAATARLDKMMSSRNAKLTNEVNDKLFPSNSSPIGLLKPFPRNCFFLMTASGAKGSQVNFQQVSSLLGQQELEGKRVPRMISGKTLPCFPPWDPSSRAGGFISDRYLTGLRPQEYYFHCMAGREGLVDTAVKTSRSGYLQRCLVKSLECLKVCYDHTVRDADGSVVQFCYGEDGIDVHKTSFLSKIKTLVVNREIVQGRLSDKCETARFTNSNDYIKGLPEALEKSTNDFIMKFSKKCQMREALMNKLSKGPHPTRLLREPQVISKLMELKYLSSLAEPGEPVGVIAAQSIGEPSTQMTLNTFHHAGQGGEVNVTLGIPRLQEILMRASEKIQTPVMTCPLQRGKTRDDADCLAAKFMKVSVADVVENMEVCVVPFSVYRKKACTLYKLKMKLYSPELYPRFSDISLKDCQKTLEHVFVDELERAIKTHLTMLSKISGIKNFVQKNASGDDEESDGDLDSKHEQTGQENGKGDDGDNDDDDDDDDGEAEDLGADAQKRKSQARDEMEYEDSIENEASMNESEYIEGEPSGGFESEVDQGDPEISNDVNDDVQIHDAEDESEPGAAKKNRDRTVFVEAIGLDFEVHLRFIDEPYILLSEIAQKAAKNVYIKRASNINQCSVVEKDNRYQLQTAGVNFQAFWQMQDDLDINQIFSNDIHAILGTYGVEAARTTLMKQVNAVFEDHGISVNIRHLTLVADFMTHSGQYRPMSRHGMAASVSPFSKMSFETAAEFIIKAAYHGEVDYLEAPSARICLGLPVKMGTGSFDLMQKIDI</sequence>
<dbReference type="Gene3D" id="3.30.1490.180">
    <property type="entry name" value="RNA polymerase ii"/>
    <property type="match status" value="1"/>
</dbReference>
<dbReference type="Gene3D" id="2.40.40.20">
    <property type="match status" value="1"/>
</dbReference>
<proteinExistence type="inferred from homology"/>
<evidence type="ECO:0000313" key="18">
    <source>
        <dbReference type="Proteomes" id="UP001419268"/>
    </source>
</evidence>
<dbReference type="InterPro" id="IPR000722">
    <property type="entry name" value="RNA_pol_asu"/>
</dbReference>
<gene>
    <name evidence="17" type="ORF">Scep_003649</name>
</gene>
<accession>A0AAP0PVY8</accession>
<dbReference type="InterPro" id="IPR006592">
    <property type="entry name" value="RNA_pol_N"/>
</dbReference>
<dbReference type="InterPro" id="IPR042102">
    <property type="entry name" value="RNA_pol_Rpb1_3_sf"/>
</dbReference>
<feature type="domain" description="RNA polymerase N-terminal" evidence="16">
    <location>
        <begin position="114"/>
        <end position="431"/>
    </location>
</feature>
<evidence type="ECO:0000256" key="3">
    <source>
        <dbReference type="ARBA" id="ARBA00012418"/>
    </source>
</evidence>
<dbReference type="Pfam" id="PF04983">
    <property type="entry name" value="RNA_pol_Rpb1_3"/>
    <property type="match status" value="1"/>
</dbReference>
<keyword evidence="6" id="KW-0548">Nucleotidyltransferase</keyword>
<dbReference type="SMART" id="SM00663">
    <property type="entry name" value="RPOLA_N"/>
    <property type="match status" value="1"/>
</dbReference>
<evidence type="ECO:0000256" key="13">
    <source>
        <dbReference type="ARBA" id="ARBA00074245"/>
    </source>
</evidence>
<dbReference type="InterPro" id="IPR015699">
    <property type="entry name" value="DNA-dir_RNA_pol1_lsu_N"/>
</dbReference>
<feature type="compositionally biased region" description="Acidic residues" evidence="15">
    <location>
        <begin position="1121"/>
        <end position="1138"/>
    </location>
</feature>
<comment type="similarity">
    <text evidence="2">Belongs to the RNA polymerase beta' chain family.</text>
</comment>
<evidence type="ECO:0000313" key="17">
    <source>
        <dbReference type="EMBL" id="KAK9157075.1"/>
    </source>
</evidence>
<dbReference type="CDD" id="cd01435">
    <property type="entry name" value="RNAP_I_RPA1_N"/>
    <property type="match status" value="1"/>
</dbReference>
<dbReference type="Pfam" id="PF04998">
    <property type="entry name" value="RNA_pol_Rpb1_5"/>
    <property type="match status" value="1"/>
</dbReference>
<comment type="catalytic activity">
    <reaction evidence="12">
        <text>RNA(n) + a ribonucleoside 5'-triphosphate = RNA(n+1) + diphosphate</text>
        <dbReference type="Rhea" id="RHEA:21248"/>
        <dbReference type="Rhea" id="RHEA-COMP:14527"/>
        <dbReference type="Rhea" id="RHEA-COMP:17342"/>
        <dbReference type="ChEBI" id="CHEBI:33019"/>
        <dbReference type="ChEBI" id="CHEBI:61557"/>
        <dbReference type="ChEBI" id="CHEBI:140395"/>
        <dbReference type="EC" id="2.7.7.6"/>
    </reaction>
</comment>
<dbReference type="Gene3D" id="1.10.150.390">
    <property type="match status" value="1"/>
</dbReference>
<evidence type="ECO:0000256" key="11">
    <source>
        <dbReference type="ARBA" id="ARBA00023242"/>
    </source>
</evidence>
<keyword evidence="4" id="KW-0240">DNA-directed RNA polymerase</keyword>
<evidence type="ECO:0000256" key="8">
    <source>
        <dbReference type="ARBA" id="ARBA00022833"/>
    </source>
</evidence>
<reference evidence="17 18" key="1">
    <citation type="submission" date="2024-01" db="EMBL/GenBank/DDBJ databases">
        <title>Genome assemblies of Stephania.</title>
        <authorList>
            <person name="Yang L."/>
        </authorList>
    </citation>
    <scope>NUCLEOTIDE SEQUENCE [LARGE SCALE GENOMIC DNA]</scope>
    <source>
        <strain evidence="17">JXDWG</strain>
        <tissue evidence="17">Leaf</tissue>
    </source>
</reference>
<dbReference type="Pfam" id="PF00623">
    <property type="entry name" value="RNA_pol_Rpb1_2"/>
    <property type="match status" value="1"/>
</dbReference>
<dbReference type="SUPFAM" id="SSF64484">
    <property type="entry name" value="beta and beta-prime subunits of DNA dependent RNA-polymerase"/>
    <property type="match status" value="1"/>
</dbReference>
<evidence type="ECO:0000256" key="2">
    <source>
        <dbReference type="ARBA" id="ARBA00006460"/>
    </source>
</evidence>
<dbReference type="GO" id="GO:0003899">
    <property type="term" value="F:DNA-directed RNA polymerase activity"/>
    <property type="evidence" value="ECO:0007669"/>
    <property type="project" value="UniProtKB-EC"/>
</dbReference>
<evidence type="ECO:0000259" key="16">
    <source>
        <dbReference type="SMART" id="SM00663"/>
    </source>
</evidence>
<keyword evidence="5" id="KW-0808">Transferase</keyword>
<dbReference type="InterPro" id="IPR047107">
    <property type="entry name" value="DNA-dir_RNA_pol1_lsu_C"/>
</dbReference>
<name>A0AAP0PVY8_9MAGN</name>
<keyword evidence="7" id="KW-0479">Metal-binding</keyword>
<keyword evidence="10" id="KW-0804">Transcription</keyword>
<dbReference type="CDD" id="cd02735">
    <property type="entry name" value="RNAP_I_Rpa1_C"/>
    <property type="match status" value="1"/>
</dbReference>
<dbReference type="EC" id="2.7.7.6" evidence="3"/>
<evidence type="ECO:0000256" key="10">
    <source>
        <dbReference type="ARBA" id="ARBA00023163"/>
    </source>
</evidence>
<keyword evidence="8" id="KW-0862">Zinc</keyword>
<feature type="compositionally biased region" description="Basic and acidic residues" evidence="15">
    <location>
        <begin position="1104"/>
        <end position="1120"/>
    </location>
</feature>
<evidence type="ECO:0000256" key="7">
    <source>
        <dbReference type="ARBA" id="ARBA00022723"/>
    </source>
</evidence>
<dbReference type="Gene3D" id="1.10.132.30">
    <property type="match status" value="1"/>
</dbReference>
<evidence type="ECO:0000256" key="9">
    <source>
        <dbReference type="ARBA" id="ARBA00022842"/>
    </source>
</evidence>
<dbReference type="FunFam" id="1.10.150.390:FF:000005">
    <property type="entry name" value="DNA-directed RNA polymerase subunit"/>
    <property type="match status" value="1"/>
</dbReference>
<dbReference type="EMBL" id="JBBNAG010000002">
    <property type="protein sequence ID" value="KAK9157075.1"/>
    <property type="molecule type" value="Genomic_DNA"/>
</dbReference>
<dbReference type="InterPro" id="IPR007066">
    <property type="entry name" value="RNA_pol_Rpb1_3"/>
</dbReference>
<dbReference type="Proteomes" id="UP001419268">
    <property type="component" value="Unassembled WGS sequence"/>
</dbReference>
<dbReference type="FunFam" id="2.40.40.20:FF:000019">
    <property type="entry name" value="DNA-directed RNA polymerase II subunit RPB1"/>
    <property type="match status" value="1"/>
</dbReference>
<dbReference type="Gene3D" id="6.20.50.80">
    <property type="match status" value="1"/>
</dbReference>
<organism evidence="17 18">
    <name type="scientific">Stephania cephalantha</name>
    <dbReference type="NCBI Taxonomy" id="152367"/>
    <lineage>
        <taxon>Eukaryota</taxon>
        <taxon>Viridiplantae</taxon>
        <taxon>Streptophyta</taxon>
        <taxon>Embryophyta</taxon>
        <taxon>Tracheophyta</taxon>
        <taxon>Spermatophyta</taxon>
        <taxon>Magnoliopsida</taxon>
        <taxon>Ranunculales</taxon>
        <taxon>Menispermaceae</taxon>
        <taxon>Menispermoideae</taxon>
        <taxon>Cissampelideae</taxon>
        <taxon>Stephania</taxon>
    </lineage>
</organism>
<evidence type="ECO:0000256" key="5">
    <source>
        <dbReference type="ARBA" id="ARBA00022679"/>
    </source>
</evidence>
<dbReference type="InterPro" id="IPR007081">
    <property type="entry name" value="RNA_pol_Rpb1_5"/>
</dbReference>
<evidence type="ECO:0000256" key="4">
    <source>
        <dbReference type="ARBA" id="ARBA00022478"/>
    </source>
</evidence>
<dbReference type="Pfam" id="PF05000">
    <property type="entry name" value="RNA_pol_Rpb1_4"/>
    <property type="match status" value="1"/>
</dbReference>
<comment type="caution">
    <text evidence="17">The sequence shown here is derived from an EMBL/GenBank/DDBJ whole genome shotgun (WGS) entry which is preliminary data.</text>
</comment>
<dbReference type="Gene3D" id="1.10.274.100">
    <property type="entry name" value="RNA polymerase Rpb1, domain 3"/>
    <property type="match status" value="1"/>
</dbReference>
<dbReference type="Gene3D" id="3.30.70.2850">
    <property type="match status" value="1"/>
</dbReference>
<evidence type="ECO:0000256" key="14">
    <source>
        <dbReference type="ARBA" id="ARBA00074527"/>
    </source>
</evidence>
<dbReference type="GO" id="GO:0005736">
    <property type="term" value="C:RNA polymerase I complex"/>
    <property type="evidence" value="ECO:0007669"/>
    <property type="project" value="TreeGrafter"/>
</dbReference>
<evidence type="ECO:0000256" key="15">
    <source>
        <dbReference type="SAM" id="MobiDB-lite"/>
    </source>
</evidence>
<dbReference type="InterPro" id="IPR038120">
    <property type="entry name" value="Rpb1_funnel_sf"/>
</dbReference>
<keyword evidence="18" id="KW-1185">Reference proteome</keyword>
<dbReference type="PANTHER" id="PTHR19376:SF11">
    <property type="entry name" value="DNA-DIRECTED RNA POLYMERASE I SUBUNIT RPA1"/>
    <property type="match status" value="1"/>
</dbReference>
<dbReference type="FunFam" id="1.10.274.100:FF:000015">
    <property type="entry name" value="DNA-directed RNA polymerase subunit"/>
    <property type="match status" value="1"/>
</dbReference>
<evidence type="ECO:0000256" key="12">
    <source>
        <dbReference type="ARBA" id="ARBA00048552"/>
    </source>
</evidence>
<dbReference type="GO" id="GO:0046872">
    <property type="term" value="F:metal ion binding"/>
    <property type="evidence" value="ECO:0007669"/>
    <property type="project" value="UniProtKB-KW"/>
</dbReference>
<dbReference type="InterPro" id="IPR045867">
    <property type="entry name" value="DNA-dir_RpoC_beta_prime"/>
</dbReference>
<feature type="region of interest" description="Disordered" evidence="15">
    <location>
        <begin position="1092"/>
        <end position="1193"/>
    </location>
</feature>
<protein>
    <recommendedName>
        <fullName evidence="13">DNA-directed RNA polymerase I subunit RPA1</fullName>
        <ecNumber evidence="3">2.7.7.6</ecNumber>
    </recommendedName>
    <alternativeName>
        <fullName evidence="14">DNA-directed RNA polymerase I subunit rpa1</fullName>
    </alternativeName>
</protein>
<dbReference type="Gene3D" id="6.10.250.2940">
    <property type="match status" value="1"/>
</dbReference>
<comment type="subcellular location">
    <subcellularLocation>
        <location evidence="1">Nucleus</location>
    </subcellularLocation>
</comment>
<feature type="compositionally biased region" description="Basic and acidic residues" evidence="15">
    <location>
        <begin position="1141"/>
        <end position="1151"/>
    </location>
</feature>